<sequence>MLAYLHESFLTGWVLTSCCQSDGEAKVHDKEVGRACSRHVNAVWNALSAGGSSAFTEMSKRCDLAIQTLFRPEDPVLDHYIRKTHEDLKHGIRDAQVMIDRSLISCWIAKKFPDLYNRIPNDARLLHPSITYHHSTLPDIGRFISQSLIQKDWKSNLILNVICNSIPCLKRNRVAFLAEELFVDPSTPVLVNIMHGLLLGLYPNTAKRPSFEQRVRCASELRSMMTRPLQEQARFIYSNLNLLKLSIMEYVWYACNTFIVSEKEIICSVQGMQTFFDICPNVADAFRQETLQSGDWTWDRLDEVATVCVDRCVRTCKFRSGRHAPSKEVVVKWRRITDDMDHLFDAAKSMNPVNINGLLWKIYHRDNPNITVEEFNIIDHLHSRCKVYPLPCNLTAMQCSAILKRYSSDHFQMENMMKVHICMKCCNKLNGFTVSSKLRLCMQTNQLRCASCGLHNSIISVNMLGKILVIQGASYILCPCCGTFKRWNHTGNEFTKPCEFANHYSNPRIGTSLSSILKMSSSDHGGYYNDIKNRKSSKSSYFKFEASDTNSTLIKNGRACCKECIRCGKTSNLERVVVLNAKYGVHIQLYLCMKHMLPRYIMKFVIDIKDLARACVNYDRSRESRRRCGKKRRIMTTG</sequence>
<reference evidence="3" key="2">
    <citation type="submission" date="2012-11" db="EMBL/GenBank/DDBJ databases">
        <authorList>
            <person name="Kuo A."/>
            <person name="Curtis B.A."/>
            <person name="Tanifuji G."/>
            <person name="Burki F."/>
            <person name="Gruber A."/>
            <person name="Irimia M."/>
            <person name="Maruyama S."/>
            <person name="Arias M.C."/>
            <person name="Ball S.G."/>
            <person name="Gile G.H."/>
            <person name="Hirakawa Y."/>
            <person name="Hopkins J.F."/>
            <person name="Rensing S.A."/>
            <person name="Schmutz J."/>
            <person name="Symeonidi A."/>
            <person name="Elias M."/>
            <person name="Eveleigh R.J."/>
            <person name="Herman E.K."/>
            <person name="Klute M.J."/>
            <person name="Nakayama T."/>
            <person name="Obornik M."/>
            <person name="Reyes-Prieto A."/>
            <person name="Armbrust E.V."/>
            <person name="Aves S.J."/>
            <person name="Beiko R.G."/>
            <person name="Coutinho P."/>
            <person name="Dacks J.B."/>
            <person name="Durnford D.G."/>
            <person name="Fast N.M."/>
            <person name="Green B.R."/>
            <person name="Grisdale C."/>
            <person name="Hempe F."/>
            <person name="Henrissat B."/>
            <person name="Hoppner M.P."/>
            <person name="Ishida K.-I."/>
            <person name="Kim E."/>
            <person name="Koreny L."/>
            <person name="Kroth P.G."/>
            <person name="Liu Y."/>
            <person name="Malik S.-B."/>
            <person name="Maier U.G."/>
            <person name="McRose D."/>
            <person name="Mock T."/>
            <person name="Neilson J.A."/>
            <person name="Onodera N.T."/>
            <person name="Poole A.M."/>
            <person name="Pritham E.J."/>
            <person name="Richards T.A."/>
            <person name="Rocap G."/>
            <person name="Roy S.W."/>
            <person name="Sarai C."/>
            <person name="Schaack S."/>
            <person name="Shirato S."/>
            <person name="Slamovits C.H."/>
            <person name="Spencer D.F."/>
            <person name="Suzuki S."/>
            <person name="Worden A.Z."/>
            <person name="Zauner S."/>
            <person name="Barry K."/>
            <person name="Bell C."/>
            <person name="Bharti A.K."/>
            <person name="Crow J.A."/>
            <person name="Grimwood J."/>
            <person name="Kramer R."/>
            <person name="Lindquist E."/>
            <person name="Lucas S."/>
            <person name="Salamov A."/>
            <person name="McFadden G.I."/>
            <person name="Lane C.E."/>
            <person name="Keeling P.J."/>
            <person name="Gray M.W."/>
            <person name="Grigoriev I.V."/>
            <person name="Archibald J.M."/>
        </authorList>
    </citation>
    <scope>NUCLEOTIDE SEQUENCE</scope>
    <source>
        <strain evidence="3">CCMP2712</strain>
    </source>
</reference>
<dbReference type="Proteomes" id="UP000011087">
    <property type="component" value="Unassembled WGS sequence"/>
</dbReference>
<evidence type="ECO:0000313" key="2">
    <source>
        <dbReference type="EnsemblProtists" id="EKX49317"/>
    </source>
</evidence>
<proteinExistence type="predicted"/>
<name>L1JLT7_GUITC</name>
<reference evidence="2" key="3">
    <citation type="submission" date="2016-03" db="UniProtKB">
        <authorList>
            <consortium name="EnsemblProtists"/>
        </authorList>
    </citation>
    <scope>IDENTIFICATION</scope>
</reference>
<dbReference type="GeneID" id="17306047"/>
<evidence type="ECO:0000313" key="1">
    <source>
        <dbReference type="EMBL" id="EKX49317.1"/>
    </source>
</evidence>
<dbReference type="KEGG" id="gtt:GUITHDRAFT_104845"/>
<gene>
    <name evidence="1" type="ORF">GUITHDRAFT_104845</name>
</gene>
<accession>L1JLT7</accession>
<dbReference type="EMBL" id="JH992982">
    <property type="protein sequence ID" value="EKX49317.1"/>
    <property type="molecule type" value="Genomic_DNA"/>
</dbReference>
<dbReference type="AlphaFoldDB" id="L1JLT7"/>
<dbReference type="EnsemblProtists" id="EKX49317">
    <property type="protein sequence ID" value="EKX49317"/>
    <property type="gene ID" value="GUITHDRAFT_104845"/>
</dbReference>
<evidence type="ECO:0000313" key="3">
    <source>
        <dbReference type="Proteomes" id="UP000011087"/>
    </source>
</evidence>
<reference evidence="1 3" key="1">
    <citation type="journal article" date="2012" name="Nature">
        <title>Algal genomes reveal evolutionary mosaicism and the fate of nucleomorphs.</title>
        <authorList>
            <consortium name="DOE Joint Genome Institute"/>
            <person name="Curtis B.A."/>
            <person name="Tanifuji G."/>
            <person name="Burki F."/>
            <person name="Gruber A."/>
            <person name="Irimia M."/>
            <person name="Maruyama S."/>
            <person name="Arias M.C."/>
            <person name="Ball S.G."/>
            <person name="Gile G.H."/>
            <person name="Hirakawa Y."/>
            <person name="Hopkins J.F."/>
            <person name="Kuo A."/>
            <person name="Rensing S.A."/>
            <person name="Schmutz J."/>
            <person name="Symeonidi A."/>
            <person name="Elias M."/>
            <person name="Eveleigh R.J."/>
            <person name="Herman E.K."/>
            <person name="Klute M.J."/>
            <person name="Nakayama T."/>
            <person name="Obornik M."/>
            <person name="Reyes-Prieto A."/>
            <person name="Armbrust E.V."/>
            <person name="Aves S.J."/>
            <person name="Beiko R.G."/>
            <person name="Coutinho P."/>
            <person name="Dacks J.B."/>
            <person name="Durnford D.G."/>
            <person name="Fast N.M."/>
            <person name="Green B.R."/>
            <person name="Grisdale C.J."/>
            <person name="Hempel F."/>
            <person name="Henrissat B."/>
            <person name="Hoppner M.P."/>
            <person name="Ishida K."/>
            <person name="Kim E."/>
            <person name="Koreny L."/>
            <person name="Kroth P.G."/>
            <person name="Liu Y."/>
            <person name="Malik S.B."/>
            <person name="Maier U.G."/>
            <person name="McRose D."/>
            <person name="Mock T."/>
            <person name="Neilson J.A."/>
            <person name="Onodera N.T."/>
            <person name="Poole A.M."/>
            <person name="Pritham E.J."/>
            <person name="Richards T.A."/>
            <person name="Rocap G."/>
            <person name="Roy S.W."/>
            <person name="Sarai C."/>
            <person name="Schaack S."/>
            <person name="Shirato S."/>
            <person name="Slamovits C.H."/>
            <person name="Spencer D.F."/>
            <person name="Suzuki S."/>
            <person name="Worden A.Z."/>
            <person name="Zauner S."/>
            <person name="Barry K."/>
            <person name="Bell C."/>
            <person name="Bharti A.K."/>
            <person name="Crow J.A."/>
            <person name="Grimwood J."/>
            <person name="Kramer R."/>
            <person name="Lindquist E."/>
            <person name="Lucas S."/>
            <person name="Salamov A."/>
            <person name="McFadden G.I."/>
            <person name="Lane C.E."/>
            <person name="Keeling P.J."/>
            <person name="Gray M.W."/>
            <person name="Grigoriev I.V."/>
            <person name="Archibald J.M."/>
        </authorList>
    </citation>
    <scope>NUCLEOTIDE SEQUENCE</scope>
    <source>
        <strain evidence="1 3">CCMP2712</strain>
    </source>
</reference>
<dbReference type="OrthoDB" id="10655546at2759"/>
<keyword evidence="3" id="KW-1185">Reference proteome</keyword>
<dbReference type="PaxDb" id="55529-EKX49317"/>
<dbReference type="HOGENOM" id="CLU_429279_0_0_1"/>
<dbReference type="RefSeq" id="XP_005836297.1">
    <property type="nucleotide sequence ID" value="XM_005836240.1"/>
</dbReference>
<organism evidence="1">
    <name type="scientific">Guillardia theta (strain CCMP2712)</name>
    <name type="common">Cryptophyte</name>
    <dbReference type="NCBI Taxonomy" id="905079"/>
    <lineage>
        <taxon>Eukaryota</taxon>
        <taxon>Cryptophyceae</taxon>
        <taxon>Pyrenomonadales</taxon>
        <taxon>Geminigeraceae</taxon>
        <taxon>Guillardia</taxon>
    </lineage>
</organism>
<protein>
    <submittedName>
        <fullName evidence="1 2">Uncharacterized protein</fullName>
    </submittedName>
</protein>